<sequence>MDAISQLMVQVEEANALCGELARALPSMLPVELDVGMTFSFQPGSRPPAVIVQVWARRPAEDPGPPRLVAAWPPAEFDHRLVGLRDAHREAGPLPEEGLGGGSGV</sequence>
<accession>A0ABN9UYB6</accession>
<evidence type="ECO:0000313" key="1">
    <source>
        <dbReference type="EMBL" id="CAK0865250.1"/>
    </source>
</evidence>
<comment type="caution">
    <text evidence="1">The sequence shown here is derived from an EMBL/GenBank/DDBJ whole genome shotgun (WGS) entry which is preliminary data.</text>
</comment>
<protein>
    <submittedName>
        <fullName evidence="1">Uncharacterized protein</fullName>
    </submittedName>
</protein>
<dbReference type="EMBL" id="CAUYUJ010016431">
    <property type="protein sequence ID" value="CAK0865250.1"/>
    <property type="molecule type" value="Genomic_DNA"/>
</dbReference>
<name>A0ABN9UYB6_9DINO</name>
<dbReference type="Proteomes" id="UP001189429">
    <property type="component" value="Unassembled WGS sequence"/>
</dbReference>
<gene>
    <name evidence="1" type="ORF">PCOR1329_LOCUS52828</name>
</gene>
<evidence type="ECO:0000313" key="2">
    <source>
        <dbReference type="Proteomes" id="UP001189429"/>
    </source>
</evidence>
<organism evidence="1 2">
    <name type="scientific">Prorocentrum cordatum</name>
    <dbReference type="NCBI Taxonomy" id="2364126"/>
    <lineage>
        <taxon>Eukaryota</taxon>
        <taxon>Sar</taxon>
        <taxon>Alveolata</taxon>
        <taxon>Dinophyceae</taxon>
        <taxon>Prorocentrales</taxon>
        <taxon>Prorocentraceae</taxon>
        <taxon>Prorocentrum</taxon>
    </lineage>
</organism>
<proteinExistence type="predicted"/>
<keyword evidence="2" id="KW-1185">Reference proteome</keyword>
<reference evidence="1" key="1">
    <citation type="submission" date="2023-10" db="EMBL/GenBank/DDBJ databases">
        <authorList>
            <person name="Chen Y."/>
            <person name="Shah S."/>
            <person name="Dougan E. K."/>
            <person name="Thang M."/>
            <person name="Chan C."/>
        </authorList>
    </citation>
    <scope>NUCLEOTIDE SEQUENCE [LARGE SCALE GENOMIC DNA]</scope>
</reference>